<dbReference type="GO" id="GO:0005576">
    <property type="term" value="C:extracellular region"/>
    <property type="evidence" value="ECO:0007669"/>
    <property type="project" value="UniProtKB-SubCell"/>
</dbReference>
<feature type="domain" description="C1q" evidence="6">
    <location>
        <begin position="127"/>
        <end position="265"/>
    </location>
</feature>
<dbReference type="InterPro" id="IPR001073">
    <property type="entry name" value="C1q_dom"/>
</dbReference>
<accession>A0A9D3YU30</accession>
<dbReference type="Gene3D" id="2.60.120.40">
    <property type="match status" value="1"/>
</dbReference>
<organism evidence="7 8">
    <name type="scientific">Dreissena polymorpha</name>
    <name type="common">Zebra mussel</name>
    <name type="synonym">Mytilus polymorpha</name>
    <dbReference type="NCBI Taxonomy" id="45954"/>
    <lineage>
        <taxon>Eukaryota</taxon>
        <taxon>Metazoa</taxon>
        <taxon>Spiralia</taxon>
        <taxon>Lophotrochozoa</taxon>
        <taxon>Mollusca</taxon>
        <taxon>Bivalvia</taxon>
        <taxon>Autobranchia</taxon>
        <taxon>Heteroconchia</taxon>
        <taxon>Euheterodonta</taxon>
        <taxon>Imparidentia</taxon>
        <taxon>Neoheterodontei</taxon>
        <taxon>Myida</taxon>
        <taxon>Dreissenoidea</taxon>
        <taxon>Dreissenidae</taxon>
        <taxon>Dreissena</taxon>
    </lineage>
</organism>
<dbReference type="Proteomes" id="UP000828390">
    <property type="component" value="Unassembled WGS sequence"/>
</dbReference>
<reference evidence="7" key="1">
    <citation type="journal article" date="2019" name="bioRxiv">
        <title>The Genome of the Zebra Mussel, Dreissena polymorpha: A Resource for Invasive Species Research.</title>
        <authorList>
            <person name="McCartney M.A."/>
            <person name="Auch B."/>
            <person name="Kono T."/>
            <person name="Mallez S."/>
            <person name="Zhang Y."/>
            <person name="Obille A."/>
            <person name="Becker A."/>
            <person name="Abrahante J.E."/>
            <person name="Garbe J."/>
            <person name="Badalamenti J.P."/>
            <person name="Herman A."/>
            <person name="Mangelson H."/>
            <person name="Liachko I."/>
            <person name="Sullivan S."/>
            <person name="Sone E.D."/>
            <person name="Koren S."/>
            <person name="Silverstein K.A.T."/>
            <person name="Beckman K.B."/>
            <person name="Gohl D.M."/>
        </authorList>
    </citation>
    <scope>NUCLEOTIDE SEQUENCE</scope>
    <source>
        <strain evidence="7">Duluth1</strain>
        <tissue evidence="7">Whole animal</tissue>
    </source>
</reference>
<dbReference type="SMART" id="SM00110">
    <property type="entry name" value="C1Q"/>
    <property type="match status" value="1"/>
</dbReference>
<dbReference type="PANTHER" id="PTHR22923:SF116">
    <property type="entry name" value="C1Q DOMAIN-CONTAINING PROTEIN"/>
    <property type="match status" value="1"/>
</dbReference>
<name>A0A9D3YU30_DREPO</name>
<reference evidence="7" key="2">
    <citation type="submission" date="2020-11" db="EMBL/GenBank/DDBJ databases">
        <authorList>
            <person name="McCartney M.A."/>
            <person name="Auch B."/>
            <person name="Kono T."/>
            <person name="Mallez S."/>
            <person name="Becker A."/>
            <person name="Gohl D.M."/>
            <person name="Silverstein K.A.T."/>
            <person name="Koren S."/>
            <person name="Bechman K.B."/>
            <person name="Herman A."/>
            <person name="Abrahante J.E."/>
            <person name="Garbe J."/>
        </authorList>
    </citation>
    <scope>NUCLEOTIDE SEQUENCE</scope>
    <source>
        <strain evidence="7">Duluth1</strain>
        <tissue evidence="7">Whole animal</tissue>
    </source>
</reference>
<dbReference type="InterPro" id="IPR050822">
    <property type="entry name" value="Cerebellin_Synaptic_Org"/>
</dbReference>
<dbReference type="Pfam" id="PF00386">
    <property type="entry name" value="C1q"/>
    <property type="match status" value="1"/>
</dbReference>
<comment type="subcellular location">
    <subcellularLocation>
        <location evidence="1">Secreted</location>
    </subcellularLocation>
</comment>
<evidence type="ECO:0000313" key="7">
    <source>
        <dbReference type="EMBL" id="KAH3705488.1"/>
    </source>
</evidence>
<proteinExistence type="predicted"/>
<dbReference type="PANTHER" id="PTHR22923">
    <property type="entry name" value="CEREBELLIN-RELATED"/>
    <property type="match status" value="1"/>
</dbReference>
<sequence length="265" mass="29245">MYQVVAFAFFLCCISVGLVEASNDSHNDKEILTALTALQTQIKHLEDQSIKANNEIEKANNVAEKLKLEINTLTSKLNTEAVKTRDLETKLISEMAKTKQLEKKVDVLLQADRSQNGRTSLTKRAAVNATKIAFSAYLDKYVQNLGPGHTIQFGQVVLNEGDAYNPYTGIFTVPVSGVYMITAALESLYNHIQWFNILIDGDITSSIAFDPWTYGANSMGTNIVLVRLEKGQSVWVAVDSRHSGEGLQGEPSVRATTFSGLYLFD</sequence>
<comment type="caution">
    <text evidence="7">The sequence shown here is derived from an EMBL/GenBank/DDBJ whole genome shotgun (WGS) entry which is preliminary data.</text>
</comment>
<evidence type="ECO:0000256" key="2">
    <source>
        <dbReference type="ARBA" id="ARBA00022525"/>
    </source>
</evidence>
<dbReference type="AlphaFoldDB" id="A0A9D3YU30"/>
<evidence type="ECO:0000313" key="8">
    <source>
        <dbReference type="Proteomes" id="UP000828390"/>
    </source>
</evidence>
<evidence type="ECO:0000256" key="1">
    <source>
        <dbReference type="ARBA" id="ARBA00004613"/>
    </source>
</evidence>
<feature type="chain" id="PRO_5038800829" description="C1q domain-containing protein" evidence="5">
    <location>
        <begin position="22"/>
        <end position="265"/>
    </location>
</feature>
<feature type="coiled-coil region" evidence="4">
    <location>
        <begin position="35"/>
        <end position="76"/>
    </location>
</feature>
<keyword evidence="2" id="KW-0964">Secreted</keyword>
<keyword evidence="3 5" id="KW-0732">Signal</keyword>
<dbReference type="PRINTS" id="PR00007">
    <property type="entry name" value="COMPLEMNTC1Q"/>
</dbReference>
<gene>
    <name evidence="7" type="ORF">DPMN_080563</name>
</gene>
<dbReference type="InterPro" id="IPR008983">
    <property type="entry name" value="Tumour_necrosis_fac-like_dom"/>
</dbReference>
<evidence type="ECO:0000256" key="3">
    <source>
        <dbReference type="ARBA" id="ARBA00022729"/>
    </source>
</evidence>
<protein>
    <recommendedName>
        <fullName evidence="6">C1q domain-containing protein</fullName>
    </recommendedName>
</protein>
<dbReference type="PROSITE" id="PS50871">
    <property type="entry name" value="C1Q"/>
    <property type="match status" value="1"/>
</dbReference>
<evidence type="ECO:0000259" key="6">
    <source>
        <dbReference type="PROSITE" id="PS50871"/>
    </source>
</evidence>
<evidence type="ECO:0000256" key="5">
    <source>
        <dbReference type="SAM" id="SignalP"/>
    </source>
</evidence>
<feature type="signal peptide" evidence="5">
    <location>
        <begin position="1"/>
        <end position="21"/>
    </location>
</feature>
<keyword evidence="8" id="KW-1185">Reference proteome</keyword>
<dbReference type="SUPFAM" id="SSF49842">
    <property type="entry name" value="TNF-like"/>
    <property type="match status" value="1"/>
</dbReference>
<keyword evidence="4" id="KW-0175">Coiled coil</keyword>
<evidence type="ECO:0000256" key="4">
    <source>
        <dbReference type="SAM" id="Coils"/>
    </source>
</evidence>
<dbReference type="EMBL" id="JAIWYP010000015">
    <property type="protein sequence ID" value="KAH3705488.1"/>
    <property type="molecule type" value="Genomic_DNA"/>
</dbReference>